<dbReference type="Proteomes" id="UP000000466">
    <property type="component" value="Chromosome"/>
</dbReference>
<dbReference type="PROSITE" id="PS00502">
    <property type="entry name" value="POLYGALACTURONASE"/>
    <property type="match status" value="1"/>
</dbReference>
<dbReference type="InterPro" id="IPR006311">
    <property type="entry name" value="TAT_signal"/>
</dbReference>
<dbReference type="RefSeq" id="WP_015047412.1">
    <property type="nucleotide sequence ID" value="NC_018868.3"/>
</dbReference>
<dbReference type="PANTHER" id="PTHR31339:SF9">
    <property type="entry name" value="PLASMIN AND FIBRONECTIN-BINDING PROTEIN A"/>
    <property type="match status" value="1"/>
</dbReference>
<protein>
    <submittedName>
        <fullName evidence="5">Polygalacturonase pga28A</fullName>
    </submittedName>
</protein>
<accession>K4KME5</accession>
<dbReference type="EMBL" id="CP003746">
    <property type="protein sequence ID" value="AFU99248.1"/>
    <property type="molecule type" value="Genomic_DNA"/>
</dbReference>
<dbReference type="eggNOG" id="COG5434">
    <property type="taxonomic scope" value="Bacteria"/>
</dbReference>
<dbReference type="GO" id="GO:0004650">
    <property type="term" value="F:polygalacturonase activity"/>
    <property type="evidence" value="ECO:0007669"/>
    <property type="project" value="InterPro"/>
</dbReference>
<dbReference type="AlphaFoldDB" id="K4KME5"/>
<dbReference type="PANTHER" id="PTHR31339">
    <property type="entry name" value="PECTIN LYASE-RELATED"/>
    <property type="match status" value="1"/>
</dbReference>
<evidence type="ECO:0000256" key="2">
    <source>
        <dbReference type="ARBA" id="ARBA00022801"/>
    </source>
</evidence>
<dbReference type="KEGG" id="saga:M5M_10335"/>
<name>K4KME5_SIMAS</name>
<dbReference type="GO" id="GO:0005975">
    <property type="term" value="P:carbohydrate metabolic process"/>
    <property type="evidence" value="ECO:0007669"/>
    <property type="project" value="InterPro"/>
</dbReference>
<dbReference type="PROSITE" id="PS51257">
    <property type="entry name" value="PROKAR_LIPOPROTEIN"/>
    <property type="match status" value="1"/>
</dbReference>
<evidence type="ECO:0000313" key="6">
    <source>
        <dbReference type="Proteomes" id="UP000000466"/>
    </source>
</evidence>
<reference evidence="5 6" key="1">
    <citation type="journal article" date="2013" name="Genome Announc.">
        <title>Complete genome sequence of Simiduia agarivorans SA1(T), a marine bacterium able to degrade a variety of polysaccharides.</title>
        <authorList>
            <person name="Lin S.Y."/>
            <person name="Shieh W.Y."/>
            <person name="Chen J.S."/>
            <person name="Tang S.L."/>
        </authorList>
    </citation>
    <scope>NUCLEOTIDE SEQUENCE [LARGE SCALE GENOMIC DNA]</scope>
    <source>
        <strain evidence="6">DSM 21679 / JCM 13881 / BCRC 17597 / SA1</strain>
    </source>
</reference>
<evidence type="ECO:0000256" key="4">
    <source>
        <dbReference type="RuleBase" id="RU361169"/>
    </source>
</evidence>
<proteinExistence type="inferred from homology"/>
<dbReference type="OrthoDB" id="9795222at2"/>
<dbReference type="SUPFAM" id="SSF51126">
    <property type="entry name" value="Pectin lyase-like"/>
    <property type="match status" value="1"/>
</dbReference>
<dbReference type="HOGENOM" id="CLU_016031_8_3_6"/>
<dbReference type="InterPro" id="IPR051801">
    <property type="entry name" value="GH28_Enzymes"/>
</dbReference>
<dbReference type="Gene3D" id="2.160.20.10">
    <property type="entry name" value="Single-stranded right-handed beta-helix, Pectin lyase-like"/>
    <property type="match status" value="1"/>
</dbReference>
<sequence>MLPRRQFLQLSIAGSAGALLACSAREPGAVKSPIADDWQLADQIVQSIREVQIPERDFVVEDFGAVADSDEDATRAIADAIAAAHAAGGGRVVCAKGVYQTAAIHLKSNVELHVAEGATLSFVTDPSRYLPAVFTRWEGMEMMGYSPLIYAYGQQNIAVTGGGVLDGNANDQTWWPWKGAHKERHWDLIEGEDQRPARDALQADVLAGVDPRERHYAEGSFLRPAFVQFYACNQVKIEGVTLVNSPFWLLHPVLCESVVVRGVTCRSHGPNNDGCDPESCKNVLIEQCVFDTGDDCIALKSGRNEDGRRVGVAVENVVVRHCEMRDGHGGLVLGSEISGGARNIFMEHCSMNSPHLERALRFKTNARRGGVIEKVRVRHVHIQQAQEALVVNFHYEEGEAGEHMPTVRDILVEDLRCDQVERVFHLRGFAHNPVGAITLRRAQFGRVAKADIIEHAPDLTLEQVVR</sequence>
<organism evidence="5 6">
    <name type="scientific">Simiduia agarivorans (strain DSM 21679 / JCM 13881 / BCRC 17597 / SA1)</name>
    <dbReference type="NCBI Taxonomy" id="1117647"/>
    <lineage>
        <taxon>Bacteria</taxon>
        <taxon>Pseudomonadati</taxon>
        <taxon>Pseudomonadota</taxon>
        <taxon>Gammaproteobacteria</taxon>
        <taxon>Cellvibrionales</taxon>
        <taxon>Cellvibrionaceae</taxon>
        <taxon>Simiduia</taxon>
    </lineage>
</organism>
<dbReference type="InterPro" id="IPR011050">
    <property type="entry name" value="Pectin_lyase_fold/virulence"/>
</dbReference>
<keyword evidence="6" id="KW-1185">Reference proteome</keyword>
<dbReference type="Pfam" id="PF00295">
    <property type="entry name" value="Glyco_hydro_28"/>
    <property type="match status" value="1"/>
</dbReference>
<gene>
    <name evidence="5" type="ordered locus">M5M_10335</name>
</gene>
<dbReference type="STRING" id="1117647.M5M_10335"/>
<comment type="similarity">
    <text evidence="1 4">Belongs to the glycosyl hydrolase 28 family.</text>
</comment>
<evidence type="ECO:0000256" key="1">
    <source>
        <dbReference type="ARBA" id="ARBA00008834"/>
    </source>
</evidence>
<evidence type="ECO:0000256" key="3">
    <source>
        <dbReference type="ARBA" id="ARBA00023295"/>
    </source>
</evidence>
<evidence type="ECO:0000313" key="5">
    <source>
        <dbReference type="EMBL" id="AFU99248.1"/>
    </source>
</evidence>
<dbReference type="InterPro" id="IPR012334">
    <property type="entry name" value="Pectin_lyas_fold"/>
</dbReference>
<keyword evidence="2 4" id="KW-0378">Hydrolase</keyword>
<keyword evidence="3 4" id="KW-0326">Glycosidase</keyword>
<dbReference type="InterPro" id="IPR000743">
    <property type="entry name" value="Glyco_hydro_28"/>
</dbReference>
<dbReference type="PROSITE" id="PS51318">
    <property type="entry name" value="TAT"/>
    <property type="match status" value="1"/>
</dbReference>